<dbReference type="HOGENOM" id="CLU_047639_2_1_1"/>
<name>H8X6W7_CANO9</name>
<feature type="signal peptide" evidence="3">
    <location>
        <begin position="1"/>
        <end position="18"/>
    </location>
</feature>
<dbReference type="InterPro" id="IPR051477">
    <property type="entry name" value="Expansin_CellWall"/>
</dbReference>
<feature type="compositionally biased region" description="Polar residues" evidence="2">
    <location>
        <begin position="71"/>
        <end position="80"/>
    </location>
</feature>
<gene>
    <name evidence="5" type="ORF">CORT_0E01400</name>
</gene>
<evidence type="ECO:0000256" key="2">
    <source>
        <dbReference type="SAM" id="MobiDB-lite"/>
    </source>
</evidence>
<evidence type="ECO:0000313" key="5">
    <source>
        <dbReference type="EMBL" id="CCG23728.1"/>
    </source>
</evidence>
<organism evidence="5 6">
    <name type="scientific">Candida orthopsilosis (strain 90-125)</name>
    <name type="common">Yeast</name>
    <dbReference type="NCBI Taxonomy" id="1136231"/>
    <lineage>
        <taxon>Eukaryota</taxon>
        <taxon>Fungi</taxon>
        <taxon>Dikarya</taxon>
        <taxon>Ascomycota</taxon>
        <taxon>Saccharomycotina</taxon>
        <taxon>Pichiomycetes</taxon>
        <taxon>Debaryomycetaceae</taxon>
        <taxon>Candida/Lodderomyces clade</taxon>
        <taxon>Candida</taxon>
    </lineage>
</organism>
<proteinExistence type="predicted"/>
<dbReference type="Pfam" id="PF03330">
    <property type="entry name" value="DPBB_1"/>
    <property type="match status" value="1"/>
</dbReference>
<evidence type="ECO:0000313" key="6">
    <source>
        <dbReference type="Proteomes" id="UP000005018"/>
    </source>
</evidence>
<dbReference type="InterPro" id="IPR036908">
    <property type="entry name" value="RlpA-like_sf"/>
</dbReference>
<dbReference type="InterPro" id="IPR009009">
    <property type="entry name" value="RlpA-like_DPBB"/>
</dbReference>
<sequence>MRITHFAALASLFTFISAAPAPGVHTVFITAYTTVIVDQSGVTHTPTLATTETADAMAALSLTSNSEISQPTTLTSQYVPSSSNTIPESPSSTSSQSSAASSSESSGSIQSGEGTYYSTGMGACGKVSSDSDYIIAISHELYDENNIDNNPNHNPLCGKKIRAYYEGNSVDVTVVDRCEGCAYNDLDFSPSAFTQLADKSLGRIDITWEWL</sequence>
<evidence type="ECO:0000256" key="1">
    <source>
        <dbReference type="ARBA" id="ARBA00022729"/>
    </source>
</evidence>
<dbReference type="GeneID" id="14541030"/>
<dbReference type="RefSeq" id="XP_003869861.1">
    <property type="nucleotide sequence ID" value="XM_003869812.1"/>
</dbReference>
<feature type="domain" description="RlpA-like protein double-psi beta-barrel" evidence="4">
    <location>
        <begin position="140"/>
        <end position="207"/>
    </location>
</feature>
<evidence type="ECO:0000256" key="3">
    <source>
        <dbReference type="SAM" id="SignalP"/>
    </source>
</evidence>
<dbReference type="Proteomes" id="UP000005018">
    <property type="component" value="Chromosome 5"/>
</dbReference>
<dbReference type="CDD" id="cd22191">
    <property type="entry name" value="DPBB_RlpA_EXP_N-like"/>
    <property type="match status" value="1"/>
</dbReference>
<feature type="compositionally biased region" description="Low complexity" evidence="2">
    <location>
        <begin position="81"/>
        <end position="111"/>
    </location>
</feature>
<dbReference type="EMBL" id="HE681723">
    <property type="protein sequence ID" value="CCG23728.1"/>
    <property type="molecule type" value="Genomic_DNA"/>
</dbReference>
<dbReference type="Gene3D" id="2.40.40.10">
    <property type="entry name" value="RlpA-like domain"/>
    <property type="match status" value="1"/>
</dbReference>
<feature type="region of interest" description="Disordered" evidence="2">
    <location>
        <begin position="71"/>
        <end position="111"/>
    </location>
</feature>
<dbReference type="SUPFAM" id="SSF50685">
    <property type="entry name" value="Barwin-like endoglucanases"/>
    <property type="match status" value="1"/>
</dbReference>
<reference evidence="5 6" key="1">
    <citation type="journal article" date="2012" name="PLoS ONE">
        <title>Sequence and analysis of the genome of the pathogenic yeast Candida orthopsilosis.</title>
        <authorList>
            <person name="Riccombeni A."/>
            <person name="Vidanes G."/>
            <person name="Proux-Wera E."/>
            <person name="Wolfe K.H."/>
            <person name="Butler G."/>
        </authorList>
    </citation>
    <scope>NUCLEOTIDE SEQUENCE [LARGE SCALE GENOMIC DNA]</scope>
    <source>
        <strain evidence="5 6">Co 90-125</strain>
    </source>
</reference>
<keyword evidence="1 3" id="KW-0732">Signal</keyword>
<protein>
    <submittedName>
        <fullName evidence="5">Dag7 protein</fullName>
    </submittedName>
</protein>
<feature type="chain" id="PRO_5003616849" evidence="3">
    <location>
        <begin position="19"/>
        <end position="211"/>
    </location>
</feature>
<dbReference type="PANTHER" id="PTHR31836:SF28">
    <property type="entry name" value="SRCR DOMAIN-CONTAINING PROTEIN-RELATED"/>
    <property type="match status" value="1"/>
</dbReference>
<keyword evidence="6" id="KW-1185">Reference proteome</keyword>
<dbReference type="OrthoDB" id="623670at2759"/>
<dbReference type="KEGG" id="cot:CORT_0E01400"/>
<dbReference type="AlphaFoldDB" id="H8X6W7"/>
<accession>H8X6W7</accession>
<dbReference type="eggNOG" id="ENOG502S6X4">
    <property type="taxonomic scope" value="Eukaryota"/>
</dbReference>
<dbReference type="PANTHER" id="PTHR31836">
    <property type="match status" value="1"/>
</dbReference>
<evidence type="ECO:0000259" key="4">
    <source>
        <dbReference type="Pfam" id="PF03330"/>
    </source>
</evidence>